<dbReference type="SMART" id="SM00421">
    <property type="entry name" value="HTH_LUXR"/>
    <property type="match status" value="1"/>
</dbReference>
<keyword evidence="2" id="KW-0805">Transcription regulation</keyword>
<protein>
    <submittedName>
        <fullName evidence="8">Response regulator transcription factor</fullName>
    </submittedName>
</protein>
<dbReference type="InterPro" id="IPR011006">
    <property type="entry name" value="CheY-like_superfamily"/>
</dbReference>
<dbReference type="Proteomes" id="UP000316988">
    <property type="component" value="Unassembled WGS sequence"/>
</dbReference>
<dbReference type="PROSITE" id="PS50110">
    <property type="entry name" value="RESPONSE_REGULATORY"/>
    <property type="match status" value="1"/>
</dbReference>
<comment type="caution">
    <text evidence="8">The sequence shown here is derived from an EMBL/GenBank/DDBJ whole genome shotgun (WGS) entry which is preliminary data.</text>
</comment>
<dbReference type="InterPro" id="IPR039420">
    <property type="entry name" value="WalR-like"/>
</dbReference>
<dbReference type="CDD" id="cd06170">
    <property type="entry name" value="LuxR_C_like"/>
    <property type="match status" value="1"/>
</dbReference>
<dbReference type="PANTHER" id="PTHR43214">
    <property type="entry name" value="TWO-COMPONENT RESPONSE REGULATOR"/>
    <property type="match status" value="1"/>
</dbReference>
<dbReference type="EMBL" id="VLNT01000007">
    <property type="protein sequence ID" value="TSD62821.1"/>
    <property type="molecule type" value="Genomic_DNA"/>
</dbReference>
<evidence type="ECO:0000313" key="9">
    <source>
        <dbReference type="Proteomes" id="UP000316988"/>
    </source>
</evidence>
<evidence type="ECO:0000256" key="5">
    <source>
        <dbReference type="PROSITE-ProRule" id="PRU00169"/>
    </source>
</evidence>
<sequence length="209" mass="22137">MIRIVLVDDHPVVRAGVRALLDGEPGLSVVGEAGDASSAIRLIDTAAPDVVVVDLNLGAGDDGIELTRAVRARVPAPEVLILTTYDTEADVVRSLDAGARGYLLKDVPADELFSAIRRTARGEPVLAAQAAATLVRRSTAPEGAVTEREVEVLELLARGSSNRDLARALFISEATVKSHLAHLYTKLGVDSRAAAVSVAIERRIIRHRG</sequence>
<dbReference type="SMART" id="SM00448">
    <property type="entry name" value="REC"/>
    <property type="match status" value="1"/>
</dbReference>
<evidence type="ECO:0000256" key="1">
    <source>
        <dbReference type="ARBA" id="ARBA00022553"/>
    </source>
</evidence>
<dbReference type="OrthoDB" id="9808843at2"/>
<dbReference type="InterPro" id="IPR058245">
    <property type="entry name" value="NreC/VraR/RcsB-like_REC"/>
</dbReference>
<feature type="domain" description="HTH luxR-type" evidence="6">
    <location>
        <begin position="138"/>
        <end position="203"/>
    </location>
</feature>
<keyword evidence="9" id="KW-1185">Reference proteome</keyword>
<keyword evidence="1 5" id="KW-0597">Phosphoprotein</keyword>
<dbReference type="RefSeq" id="WP_143913441.1">
    <property type="nucleotide sequence ID" value="NZ_VLNT01000007.1"/>
</dbReference>
<dbReference type="InterPro" id="IPR000792">
    <property type="entry name" value="Tscrpt_reg_LuxR_C"/>
</dbReference>
<dbReference type="GO" id="GO:0006355">
    <property type="term" value="P:regulation of DNA-templated transcription"/>
    <property type="evidence" value="ECO:0007669"/>
    <property type="project" value="InterPro"/>
</dbReference>
<feature type="modified residue" description="4-aspartylphosphate" evidence="5">
    <location>
        <position position="54"/>
    </location>
</feature>
<evidence type="ECO:0000256" key="2">
    <source>
        <dbReference type="ARBA" id="ARBA00023015"/>
    </source>
</evidence>
<dbReference type="AlphaFoldDB" id="A0A554S8Z6"/>
<keyword evidence="4" id="KW-0804">Transcription</keyword>
<dbReference type="GO" id="GO:0000160">
    <property type="term" value="P:phosphorelay signal transduction system"/>
    <property type="evidence" value="ECO:0007669"/>
    <property type="project" value="InterPro"/>
</dbReference>
<dbReference type="PRINTS" id="PR00038">
    <property type="entry name" value="HTHLUXR"/>
</dbReference>
<dbReference type="Pfam" id="PF00196">
    <property type="entry name" value="GerE"/>
    <property type="match status" value="1"/>
</dbReference>
<reference evidence="8 9" key="1">
    <citation type="submission" date="2019-07" db="EMBL/GenBank/DDBJ databases">
        <authorList>
            <person name="Zhao L.H."/>
        </authorList>
    </citation>
    <scope>NUCLEOTIDE SEQUENCE [LARGE SCALE GENOMIC DNA]</scope>
    <source>
        <strain evidence="8 9">Co35</strain>
    </source>
</reference>
<evidence type="ECO:0000256" key="3">
    <source>
        <dbReference type="ARBA" id="ARBA00023125"/>
    </source>
</evidence>
<dbReference type="InterPro" id="IPR016032">
    <property type="entry name" value="Sig_transdc_resp-reg_C-effctor"/>
</dbReference>
<dbReference type="CDD" id="cd17535">
    <property type="entry name" value="REC_NarL-like"/>
    <property type="match status" value="1"/>
</dbReference>
<dbReference type="Gene3D" id="3.40.50.2300">
    <property type="match status" value="1"/>
</dbReference>
<feature type="domain" description="Response regulatory" evidence="7">
    <location>
        <begin position="3"/>
        <end position="120"/>
    </location>
</feature>
<name>A0A554S8Z6_9ACTN</name>
<proteinExistence type="predicted"/>
<evidence type="ECO:0000256" key="4">
    <source>
        <dbReference type="ARBA" id="ARBA00023163"/>
    </source>
</evidence>
<evidence type="ECO:0000313" key="8">
    <source>
        <dbReference type="EMBL" id="TSD62821.1"/>
    </source>
</evidence>
<keyword evidence="3" id="KW-0238">DNA-binding</keyword>
<dbReference type="Pfam" id="PF00072">
    <property type="entry name" value="Response_reg"/>
    <property type="match status" value="1"/>
</dbReference>
<accession>A0A554S8Z6</accession>
<dbReference type="PROSITE" id="PS50043">
    <property type="entry name" value="HTH_LUXR_2"/>
    <property type="match status" value="1"/>
</dbReference>
<evidence type="ECO:0000259" key="7">
    <source>
        <dbReference type="PROSITE" id="PS50110"/>
    </source>
</evidence>
<dbReference type="PANTHER" id="PTHR43214:SF24">
    <property type="entry name" value="TRANSCRIPTIONAL REGULATORY PROTEIN NARL-RELATED"/>
    <property type="match status" value="1"/>
</dbReference>
<evidence type="ECO:0000259" key="6">
    <source>
        <dbReference type="PROSITE" id="PS50043"/>
    </source>
</evidence>
<dbReference type="SUPFAM" id="SSF46894">
    <property type="entry name" value="C-terminal effector domain of the bipartite response regulators"/>
    <property type="match status" value="1"/>
</dbReference>
<gene>
    <name evidence="8" type="ORF">FNM00_10640</name>
</gene>
<dbReference type="InterPro" id="IPR001789">
    <property type="entry name" value="Sig_transdc_resp-reg_receiver"/>
</dbReference>
<dbReference type="GO" id="GO:0003677">
    <property type="term" value="F:DNA binding"/>
    <property type="evidence" value="ECO:0007669"/>
    <property type="project" value="UniProtKB-KW"/>
</dbReference>
<dbReference type="SUPFAM" id="SSF52172">
    <property type="entry name" value="CheY-like"/>
    <property type="match status" value="1"/>
</dbReference>
<organism evidence="8 9">
    <name type="scientific">Aeromicrobium piscarium</name>
    <dbReference type="NCBI Taxonomy" id="2590901"/>
    <lineage>
        <taxon>Bacteria</taxon>
        <taxon>Bacillati</taxon>
        <taxon>Actinomycetota</taxon>
        <taxon>Actinomycetes</taxon>
        <taxon>Propionibacteriales</taxon>
        <taxon>Nocardioidaceae</taxon>
        <taxon>Aeromicrobium</taxon>
    </lineage>
</organism>